<evidence type="ECO:0000256" key="4">
    <source>
        <dbReference type="RuleBase" id="RU361201"/>
    </source>
</evidence>
<evidence type="ECO:0000256" key="2">
    <source>
        <dbReference type="ARBA" id="ARBA00022786"/>
    </source>
</evidence>
<dbReference type="InterPro" id="IPR029071">
    <property type="entry name" value="Ubiquitin-like_domsf"/>
</dbReference>
<keyword evidence="1 4" id="KW-1017">Isopeptide bond</keyword>
<protein>
    <recommendedName>
        <fullName evidence="4">Ubiquitin-like protein ATG12</fullName>
    </recommendedName>
</protein>
<dbReference type="PANTHER" id="PTHR13385">
    <property type="entry name" value="AUTOPHAGY PROTEIN 12"/>
    <property type="match status" value="1"/>
</dbReference>
<organism evidence="5 6">
    <name type="scientific">Coccomyxa viridis</name>
    <dbReference type="NCBI Taxonomy" id="1274662"/>
    <lineage>
        <taxon>Eukaryota</taxon>
        <taxon>Viridiplantae</taxon>
        <taxon>Chlorophyta</taxon>
        <taxon>core chlorophytes</taxon>
        <taxon>Trebouxiophyceae</taxon>
        <taxon>Trebouxiophyceae incertae sedis</taxon>
        <taxon>Coccomyxaceae</taxon>
        <taxon>Coccomyxa</taxon>
    </lineage>
</organism>
<comment type="similarity">
    <text evidence="4">Belongs to the ATG12 family.</text>
</comment>
<evidence type="ECO:0000256" key="1">
    <source>
        <dbReference type="ARBA" id="ARBA00022499"/>
    </source>
</evidence>
<gene>
    <name evidence="5" type="primary">g3342</name>
    <name evidence="5" type="ORF">VP750_LOCUS2853</name>
</gene>
<comment type="subunit">
    <text evidence="4">Forms a conjugate with ATG5.</text>
</comment>
<sequence length="90" mass="10094">MGDKAQQVIVWLRPTGDAPILKQQKFKISGAEKFSKIVDTLRKKANLDQVFVYLKESFCPSLDERVAVLYEAYGSNGQLVVNYANTPAWG</sequence>
<dbReference type="PANTHER" id="PTHR13385:SF0">
    <property type="entry name" value="UBIQUITIN-LIKE PROTEIN ATG12"/>
    <property type="match status" value="1"/>
</dbReference>
<dbReference type="SUPFAM" id="SSF54236">
    <property type="entry name" value="Ubiquitin-like"/>
    <property type="match status" value="1"/>
</dbReference>
<evidence type="ECO:0000256" key="3">
    <source>
        <dbReference type="ARBA" id="ARBA00023006"/>
    </source>
</evidence>
<dbReference type="Proteomes" id="UP001497392">
    <property type="component" value="Unassembled WGS sequence"/>
</dbReference>
<keyword evidence="2 4" id="KW-0833">Ubl conjugation pathway</keyword>
<dbReference type="Pfam" id="PF04110">
    <property type="entry name" value="APG12"/>
    <property type="match status" value="1"/>
</dbReference>
<evidence type="ECO:0000313" key="5">
    <source>
        <dbReference type="EMBL" id="CAL5221194.1"/>
    </source>
</evidence>
<dbReference type="InterPro" id="IPR007242">
    <property type="entry name" value="Atg12"/>
</dbReference>
<keyword evidence="3 4" id="KW-0072">Autophagy</keyword>
<comment type="caution">
    <text evidence="5">The sequence shown here is derived from an EMBL/GenBank/DDBJ whole genome shotgun (WGS) entry which is preliminary data.</text>
</comment>
<comment type="function">
    <text evidence="4">Ubiquitin-like protein involved in cytoplasm to vacuole transport (Cvt) and autophagic vesicle formation.</text>
</comment>
<name>A0ABP1FR01_9CHLO</name>
<proteinExistence type="inferred from homology"/>
<dbReference type="EMBL" id="CAXHTA020000005">
    <property type="protein sequence ID" value="CAL5221194.1"/>
    <property type="molecule type" value="Genomic_DNA"/>
</dbReference>
<dbReference type="Gene3D" id="3.10.20.90">
    <property type="entry name" value="Phosphatidylinositol 3-kinase Catalytic Subunit, Chain A, domain 1"/>
    <property type="match status" value="1"/>
</dbReference>
<reference evidence="5 6" key="1">
    <citation type="submission" date="2024-06" db="EMBL/GenBank/DDBJ databases">
        <authorList>
            <person name="Kraege A."/>
            <person name="Thomma B."/>
        </authorList>
    </citation>
    <scope>NUCLEOTIDE SEQUENCE [LARGE SCALE GENOMIC DNA]</scope>
</reference>
<dbReference type="CDD" id="cd01612">
    <property type="entry name" value="Ubl_ATG12"/>
    <property type="match status" value="1"/>
</dbReference>
<accession>A0ABP1FR01</accession>
<evidence type="ECO:0000313" key="6">
    <source>
        <dbReference type="Proteomes" id="UP001497392"/>
    </source>
</evidence>
<keyword evidence="6" id="KW-1185">Reference proteome</keyword>